<dbReference type="CDD" id="cd03244">
    <property type="entry name" value="ABCC_MRP_domain2"/>
    <property type="match status" value="1"/>
</dbReference>
<accession>A0A6F9D4Y5</accession>
<dbReference type="GO" id="GO:0016020">
    <property type="term" value="C:membrane"/>
    <property type="evidence" value="ECO:0007669"/>
    <property type="project" value="InterPro"/>
</dbReference>
<evidence type="ECO:0000256" key="4">
    <source>
        <dbReference type="ARBA" id="ARBA00022692"/>
    </source>
</evidence>
<dbReference type="InterPro" id="IPR011527">
    <property type="entry name" value="ABC1_TM_dom"/>
</dbReference>
<feature type="domain" description="ABC transmembrane type-1" evidence="13">
    <location>
        <begin position="778"/>
        <end position="1108"/>
    </location>
</feature>
<evidence type="ECO:0000259" key="13">
    <source>
        <dbReference type="PROSITE" id="PS50929"/>
    </source>
</evidence>
<dbReference type="InterPro" id="IPR003593">
    <property type="entry name" value="AAA+_ATPase"/>
</dbReference>
<dbReference type="CDD" id="cd18599">
    <property type="entry name" value="ABC_6TM_MRP5_8_9_D2"/>
    <property type="match status" value="1"/>
</dbReference>
<dbReference type="EMBL" id="LR782601">
    <property type="protein sequence ID" value="CAB3219634.1"/>
    <property type="molecule type" value="mRNA"/>
</dbReference>
<dbReference type="SUPFAM" id="SSF52540">
    <property type="entry name" value="P-loop containing nucleoside triphosphate hydrolases"/>
    <property type="match status" value="2"/>
</dbReference>
<dbReference type="InterPro" id="IPR003439">
    <property type="entry name" value="ABC_transporter-like_ATP-bd"/>
</dbReference>
<keyword evidence="5" id="KW-0677">Repeat</keyword>
<name>A0A6F9D4Y5_9ASCI</name>
<reference evidence="14" key="1">
    <citation type="submission" date="2020-04" db="EMBL/GenBank/DDBJ databases">
        <authorList>
            <person name="Neveu A P."/>
        </authorList>
    </citation>
    <scope>NUCLEOTIDE SEQUENCE</scope>
    <source>
        <tissue evidence="14">Whole embryo</tissue>
    </source>
</reference>
<dbReference type="InterPro" id="IPR027417">
    <property type="entry name" value="P-loop_NTPase"/>
</dbReference>
<evidence type="ECO:0000256" key="3">
    <source>
        <dbReference type="ARBA" id="ARBA00022448"/>
    </source>
</evidence>
<gene>
    <name evidence="14" type="primary">Abcc5-001</name>
</gene>
<keyword evidence="8 11" id="KW-1133">Transmembrane helix</keyword>
<feature type="domain" description="ABC transporter" evidence="12">
    <location>
        <begin position="1144"/>
        <end position="1378"/>
    </location>
</feature>
<feature type="domain" description="ABC transmembrane type-1" evidence="13">
    <location>
        <begin position="147"/>
        <end position="427"/>
    </location>
</feature>
<dbReference type="FunFam" id="3.40.50.300:FF:000074">
    <property type="entry name" value="Multidrug resistance-associated protein 5 isoform 1"/>
    <property type="match status" value="1"/>
</dbReference>
<dbReference type="PROSITE" id="PS50929">
    <property type="entry name" value="ABC_TM1F"/>
    <property type="match status" value="2"/>
</dbReference>
<keyword evidence="4 11" id="KW-0812">Transmembrane</keyword>
<proteinExistence type="evidence at transcript level"/>
<dbReference type="Gene3D" id="1.20.1560.10">
    <property type="entry name" value="ABC transporter type 1, transmembrane domain"/>
    <property type="match status" value="2"/>
</dbReference>
<feature type="domain" description="ABC transporter" evidence="12">
    <location>
        <begin position="488"/>
        <end position="713"/>
    </location>
</feature>
<evidence type="ECO:0000313" key="14">
    <source>
        <dbReference type="EMBL" id="CAB3219634.1"/>
    </source>
</evidence>
<dbReference type="CDD" id="cd03250">
    <property type="entry name" value="ABCC_MRP_domain1"/>
    <property type="match status" value="1"/>
</dbReference>
<feature type="transmembrane region" description="Helical" evidence="11">
    <location>
        <begin position="941"/>
        <end position="961"/>
    </location>
</feature>
<dbReference type="GO" id="GO:0140359">
    <property type="term" value="F:ABC-type transporter activity"/>
    <property type="evidence" value="ECO:0007669"/>
    <property type="project" value="InterPro"/>
</dbReference>
<keyword evidence="9 11" id="KW-0472">Membrane</keyword>
<sequence length="1381" mass="154225">MARKQSDEDTVEAIEDSHLLLNQTSNKTSEHLKIPSTSFKPSPIDKYTPALKTLIPIRPFEKSDHEHPCDTAGLFSTATFSWMTVLVWNAFKKPPSVDDLWKLSQYDQAEPNYDRFSRLWDDEIQKHGRKGASVWRVVLRFIKTRLIMSTLCILLYAFAVFSTSSFIMHLLLSYVSQRNSTLSYGIILVSILFCVEVLRSSITTLLYAINYRSAIRTRSAMVLFMFKKVLKLSSANTAVSVGELVNLCSNDGDRIFEANRMGNLILVGPMLFVAGTIYSTVLLGPIGLFGALIFLATILLQGVLVKAMNKLREKAIVLTELRVKNISEILTFIKLIKMYCWEESFAKRVINLRQKELRLLKMMAFLQSMNVSLAFFTPVLASVVMFSAYIVLGYNLTAQNAFTCIAVFNMMSFGLKVMPLGIRSLADVTVAMGRFRKIMLMDDMESYVQQGTKDKSNAVEISGATFSWQTPREIDDLPNSNGSTRKPSETEDLIQDDRSQNLPLVLKHIDLTIPKGSLVGVCGHVGAGKSSLISALIGQLHLVEGSVALDGALAYATQQAWLMNATIRENVVFGLQHDEKKYQDAIAASGLLDDLDIFPSGDLTEVGDRGINLSGGQKQRISLARALYSDRDIYLLDDPLSAVDVHVGKHIFNEAILSQLKKNGKTVLLVTHQLQYLPKCDQVVLMEHGKIKEIKSFEALFQDNTDLASLGISSLGEEDKLVKEDPSVKSTSTKSAVDSEKELLEQGRLMTKEERGGVIPASVYFAYIKAGSGFFAAFLVLLFFAFNVGVQQFTNLWLSLWLNLGSVHAKHLAEVGNFTALALVDTSGNFSQNVSTDTTISPNMTQTTVPSIIDPTDITSHPQFKFYLLVYFSSAVFMLLVSVLRGFSFMTLAFTAMKNLHNNMFTRILNAPMEFFDTTPSGRIINRFQKDMDEADAPLPIIWEMFFFNFMTLIFATGLIAYVFPKFLIVVVVICPILVIACIMFKPAAREMKRLDNMTRSPWFAHITTTISGLDTIRAYQSSSRFVDEFIKQLDKNAIPCYLFACINRWLAVRLDLLMILTCVFATLFVIIYRDIVSPASAGLALSSAFLMSGMLQFTIRLLNEGEARFVSIDRIKYYIDNVIQEKSDCDAKATEDWPKKGVVEFRNVCMRYREGLPLALNNISFKLNPSEKIGVVGRTGSGKSSLAVTLFRLVEVAEGNILIDDLDIGTISLKSLRSKLAIIPQDPVLFTGTVRYNLDPFDHYKEEELWKVLEQTHLKASIQKLPEQLDSALSENGSNLSVGERQLMCLARALLRQSKILVLDEATAAVDGETEKIVQETIQASFVDCTLITIAHRLASVMTCDRIMVLSEGRLVEFDSPQTLLNNQSSVFARMMAATH</sequence>
<evidence type="ECO:0000256" key="6">
    <source>
        <dbReference type="ARBA" id="ARBA00022741"/>
    </source>
</evidence>
<feature type="transmembrane region" description="Helical" evidence="11">
    <location>
        <begin position="967"/>
        <end position="985"/>
    </location>
</feature>
<dbReference type="Gene3D" id="3.40.50.300">
    <property type="entry name" value="P-loop containing nucleotide triphosphate hydrolases"/>
    <property type="match status" value="2"/>
</dbReference>
<feature type="transmembrane region" description="Helical" evidence="11">
    <location>
        <begin position="146"/>
        <end position="172"/>
    </location>
</feature>
<evidence type="ECO:0000256" key="9">
    <source>
        <dbReference type="ARBA" id="ARBA00023136"/>
    </source>
</evidence>
<dbReference type="InterPro" id="IPR017871">
    <property type="entry name" value="ABC_transporter-like_CS"/>
</dbReference>
<dbReference type="Pfam" id="PF00664">
    <property type="entry name" value="ABC_membrane"/>
    <property type="match status" value="2"/>
</dbReference>
<keyword evidence="6" id="KW-0547">Nucleotide-binding</keyword>
<evidence type="ECO:0000256" key="10">
    <source>
        <dbReference type="SAM" id="MobiDB-lite"/>
    </source>
</evidence>
<dbReference type="GO" id="GO:0005524">
    <property type="term" value="F:ATP binding"/>
    <property type="evidence" value="ECO:0007669"/>
    <property type="project" value="UniProtKB-KW"/>
</dbReference>
<dbReference type="FunFam" id="1.20.1560.10:FF:000012">
    <property type="entry name" value="ATP binding cassette subfamily C member 5"/>
    <property type="match status" value="1"/>
</dbReference>
<protein>
    <submittedName>
        <fullName evidence="14">Multidrug resistance-associated protein 5</fullName>
    </submittedName>
</protein>
<dbReference type="PROSITE" id="PS50893">
    <property type="entry name" value="ABC_TRANSPORTER_2"/>
    <property type="match status" value="2"/>
</dbReference>
<feature type="transmembrane region" description="Helical" evidence="11">
    <location>
        <begin position="371"/>
        <end position="392"/>
    </location>
</feature>
<evidence type="ECO:0000256" key="2">
    <source>
        <dbReference type="ARBA" id="ARBA00009726"/>
    </source>
</evidence>
<evidence type="ECO:0000259" key="12">
    <source>
        <dbReference type="PROSITE" id="PS50893"/>
    </source>
</evidence>
<comment type="subcellular location">
    <subcellularLocation>
        <location evidence="1">Endomembrane system</location>
        <topology evidence="1">Multi-pass membrane protein</topology>
    </subcellularLocation>
</comment>
<dbReference type="SUPFAM" id="SSF90123">
    <property type="entry name" value="ABC transporter transmembrane region"/>
    <property type="match status" value="2"/>
</dbReference>
<feature type="transmembrane region" description="Helical" evidence="11">
    <location>
        <begin position="264"/>
        <end position="281"/>
    </location>
</feature>
<feature type="transmembrane region" description="Helical" evidence="11">
    <location>
        <begin position="184"/>
        <end position="209"/>
    </location>
</feature>
<comment type="similarity">
    <text evidence="2">Belongs to the ABC transporter superfamily. ABCC family. Conjugate transporter (TC 3.A.1.208) subfamily.</text>
</comment>
<dbReference type="Pfam" id="PF00005">
    <property type="entry name" value="ABC_tran"/>
    <property type="match status" value="2"/>
</dbReference>
<feature type="transmembrane region" description="Helical" evidence="11">
    <location>
        <begin position="398"/>
        <end position="415"/>
    </location>
</feature>
<feature type="transmembrane region" description="Helical" evidence="11">
    <location>
        <begin position="866"/>
        <end position="894"/>
    </location>
</feature>
<dbReference type="GO" id="GO:0016887">
    <property type="term" value="F:ATP hydrolysis activity"/>
    <property type="evidence" value="ECO:0007669"/>
    <property type="project" value="InterPro"/>
</dbReference>
<dbReference type="FunFam" id="3.40.50.300:FF:000997">
    <property type="entry name" value="Multidrug resistance-associated protein 1"/>
    <property type="match status" value="1"/>
</dbReference>
<feature type="region of interest" description="Disordered" evidence="10">
    <location>
        <begin position="471"/>
        <end position="494"/>
    </location>
</feature>
<dbReference type="PROSITE" id="PS00211">
    <property type="entry name" value="ABC_TRANSPORTER_1"/>
    <property type="match status" value="2"/>
</dbReference>
<feature type="transmembrane region" description="Helical" evidence="11">
    <location>
        <begin position="774"/>
        <end position="794"/>
    </location>
</feature>
<organism evidence="14">
    <name type="scientific">Phallusia mammillata</name>
    <dbReference type="NCBI Taxonomy" id="59560"/>
    <lineage>
        <taxon>Eukaryota</taxon>
        <taxon>Metazoa</taxon>
        <taxon>Chordata</taxon>
        <taxon>Tunicata</taxon>
        <taxon>Ascidiacea</taxon>
        <taxon>Phlebobranchia</taxon>
        <taxon>Ascidiidae</taxon>
        <taxon>Phallusia</taxon>
    </lineage>
</organism>
<dbReference type="GO" id="GO:0012505">
    <property type="term" value="C:endomembrane system"/>
    <property type="evidence" value="ECO:0007669"/>
    <property type="project" value="UniProtKB-SubCell"/>
</dbReference>
<feature type="transmembrane region" description="Helical" evidence="11">
    <location>
        <begin position="287"/>
        <end position="305"/>
    </location>
</feature>
<evidence type="ECO:0000256" key="7">
    <source>
        <dbReference type="ARBA" id="ARBA00022840"/>
    </source>
</evidence>
<dbReference type="InterPro" id="IPR050173">
    <property type="entry name" value="ABC_transporter_C-like"/>
</dbReference>
<dbReference type="InterPro" id="IPR036640">
    <property type="entry name" value="ABC1_TM_sf"/>
</dbReference>
<evidence type="ECO:0000256" key="1">
    <source>
        <dbReference type="ARBA" id="ARBA00004127"/>
    </source>
</evidence>
<dbReference type="CDD" id="cd18592">
    <property type="entry name" value="ABC_6TM_MRP5_8_9_D1"/>
    <property type="match status" value="1"/>
</dbReference>
<evidence type="ECO:0000256" key="5">
    <source>
        <dbReference type="ARBA" id="ARBA00022737"/>
    </source>
</evidence>
<dbReference type="PANTHER" id="PTHR24223">
    <property type="entry name" value="ATP-BINDING CASSETTE SUB-FAMILY C"/>
    <property type="match status" value="1"/>
</dbReference>
<feature type="transmembrane region" description="Helical" evidence="11">
    <location>
        <begin position="1057"/>
        <end position="1074"/>
    </location>
</feature>
<evidence type="ECO:0000256" key="11">
    <source>
        <dbReference type="SAM" id="Phobius"/>
    </source>
</evidence>
<keyword evidence="7" id="KW-0067">ATP-binding</keyword>
<keyword evidence="3" id="KW-0813">Transport</keyword>
<dbReference type="PANTHER" id="PTHR24223:SF447">
    <property type="entry name" value="MULTIDRUG RESISTANCE-ASSOCIATED PROTEIN 5"/>
    <property type="match status" value="1"/>
</dbReference>
<dbReference type="SMART" id="SM00382">
    <property type="entry name" value="AAA"/>
    <property type="match status" value="2"/>
</dbReference>
<evidence type="ECO:0000256" key="8">
    <source>
        <dbReference type="ARBA" id="ARBA00022989"/>
    </source>
</evidence>